<keyword evidence="2" id="KW-1185">Reference proteome</keyword>
<organismHost>
    <name type="scientific">Adoxophyes honmai</name>
    <name type="common">Smaller tea tortrix moth</name>
    <dbReference type="NCBI Taxonomy" id="85585"/>
</organismHost>
<dbReference type="GeneID" id="1485787"/>
<evidence type="ECO:0000313" key="2">
    <source>
        <dbReference type="Proteomes" id="UP000232720"/>
    </source>
</evidence>
<protein>
    <submittedName>
        <fullName evidence="1">Helicase</fullName>
    </submittedName>
</protein>
<organism evidence="1 2">
    <name type="scientific">Adoxophyes honmai nucleopolyhedrovirus</name>
    <dbReference type="NCBI Taxonomy" id="224399"/>
    <lineage>
        <taxon>Viruses</taxon>
        <taxon>Viruses incertae sedis</taxon>
        <taxon>Naldaviricetes</taxon>
        <taxon>Lefavirales</taxon>
        <taxon>Baculoviridae</taxon>
        <taxon>Alphabaculovirus</taxon>
        <taxon>Alphabaculovirus adhonmai</taxon>
    </lineage>
</organism>
<keyword evidence="1" id="KW-0378">Hydrolase</keyword>
<dbReference type="GO" id="GO:0019079">
    <property type="term" value="P:viral genome replication"/>
    <property type="evidence" value="ECO:0007669"/>
    <property type="project" value="InterPro"/>
</dbReference>
<keyword evidence="1" id="KW-0347">Helicase</keyword>
<dbReference type="EMBL" id="AP006270">
    <property type="protein sequence ID" value="BAC67323.1"/>
    <property type="molecule type" value="Genomic_DNA"/>
</dbReference>
<dbReference type="Pfam" id="PF04735">
    <property type="entry name" value="Baculo_helicase"/>
    <property type="match status" value="1"/>
</dbReference>
<dbReference type="RefSeq" id="NP_818719.1">
    <property type="nucleotide sequence ID" value="NC_004690.1"/>
</dbReference>
<dbReference type="KEGG" id="vg:1485787"/>
<keyword evidence="1" id="KW-0067">ATP-binding</keyword>
<name>Q80LM4_NPVAH</name>
<sequence>MAAINVNDIFEKIFKQNLDTSTNNVTTNLDTVDNLLLKNSLTGEEKVVESNKNFEKLILVMSNHQTQNGLLQRRDSRMATLKDATDDISIEQHEWTVQGNYFIITVKPHIHKKYYSLVSKDINFSKFVESTDKDYSNYCVKSRNYYYWPNVDISYFGWRQYLFMKYNIDIGDYVPLVHHKNLGNVNLFVFRPKFFLNVEMSMCVDEDKLFVNGRSKFNQNDKDLFVVTTANGKNGTCKVKPVLVYSNKKLFDVLREDINLRQCTVTEEFKDIIKINLQNLRNYKDVQINLEDIKKKDARITYYITPSCEQSEHIENCIDECINIINETMMSVLNKHEVDDNILAEYFVKSNFVNFVYLIILLWRVVVKNDSVAVNVTNIRFLLETVCEKLFYGVNLEKSKKICQDYYEVNCTVFNRFCNQWTIFANEDARVSLANFFAIHYKIYFYCKKKDSESNRCWNFTYENAMMCGAPNEVLCSGYFKKIVTPTGAVVFNGKNYYTLMRKDDELNKLTESVNSCVMSSIKFNNWKYMYFTEEGVFNVLTNTYHDSCPFILGNSLLGAIIKRNEKLYLSRTIIDYMENCSSIEKDIYKIYHMAKVCRDIKMLKCNILILLAFGKSFVVSEEKMEINKLFREIWNYEGHEVIPMLLYLNNVKMKDLISNLQCKDCHQSNNNNCDARTKTTIDLRILKLVLMFELFSRSSYIVELIWSLLYNNSIYYKNFICMVAMKKELNYYKYKKYAEYFFQNKCQIINFLTDKFKYSNCITDLIDEISNPYEFLKQIEDYVECNDDYAANDDDDDDDNDDDNNNIGNKISEVPVNLWHEYCQSNYYITHYNIWWDKLLIAKPDDTLNEWCSRFYSRVILNKFDLKNYPTLFVQRIVAAYINFKVMTGFNAVNSRVLSYFAASLAIPSDYDKFCIYLNGTPGSGKSTFYELLETFLVVHKHDSDQYKLIKDQTNDIEVDKLISQLYVINEMKVCNDSFFKTNSDSTKSNSVCRKYHGSQKYEGNYKMMIINNKPLHIIDYDKGVRNRFGIIYTDHKFEEDLLFSGSVYSHIKEKKYPQVRSIFEGQALGTRLYLSHILKYKRNCDGYVLYKSLLVDDEMYKHNLLCLDVNNSVIRALIYVMKIKFDIRAKCMYLTKVNALITEAAPIVETMIHEMLKGKGANAFLKKIDWLQVEFRNKFHKCYNEQEKFYFNLSMATDLADFNHVKPQFKC</sequence>
<proteinExistence type="predicted"/>
<accession>Q80LM4</accession>
<evidence type="ECO:0000313" key="1">
    <source>
        <dbReference type="EMBL" id="BAC67323.1"/>
    </source>
</evidence>
<reference evidence="1 2" key="1">
    <citation type="journal article" date="2003" name="Virology">
        <title>Genome sequence and organization of a nucleopolyhedrovirus isolated from the smaller tea tortrix, Adoxophyes honmai.</title>
        <authorList>
            <person name="Nakai M."/>
            <person name="Goto C."/>
            <person name="Kang W."/>
            <person name="Shikata M."/>
            <person name="Luque T."/>
            <person name="Kunimi Y."/>
        </authorList>
    </citation>
    <scope>NUCLEOTIDE SEQUENCE [LARGE SCALE GENOMIC DNA]</scope>
    <source>
        <strain evidence="1 2">ADN001</strain>
    </source>
</reference>
<dbReference type="InterPro" id="IPR006824">
    <property type="entry name" value="DNA_helicase_Baculovir"/>
</dbReference>
<keyword evidence="1" id="KW-0547">Nucleotide-binding</keyword>
<dbReference type="GO" id="GO:0003678">
    <property type="term" value="F:DNA helicase activity"/>
    <property type="evidence" value="ECO:0007669"/>
    <property type="project" value="InterPro"/>
</dbReference>
<dbReference type="Proteomes" id="UP000232720">
    <property type="component" value="Genome"/>
</dbReference>